<dbReference type="Proteomes" id="UP000821837">
    <property type="component" value="Unassembled WGS sequence"/>
</dbReference>
<feature type="compositionally biased region" description="Acidic residues" evidence="1">
    <location>
        <begin position="205"/>
        <end position="218"/>
    </location>
</feature>
<evidence type="ECO:0000256" key="1">
    <source>
        <dbReference type="SAM" id="MobiDB-lite"/>
    </source>
</evidence>
<evidence type="ECO:0000313" key="2">
    <source>
        <dbReference type="EMBL" id="KAH7956960.1"/>
    </source>
</evidence>
<comment type="caution">
    <text evidence="2">The sequence shown here is derived from an EMBL/GenBank/DDBJ whole genome shotgun (WGS) entry which is preliminary data.</text>
</comment>
<sequence length="240" mass="27181">MKLPSKENVVAGKATGTVSPVASQPRESVPTANQACINERPGFITGTSGDRMRDEKMAYARDIGAPQARGLAPQGGEKVMLATIYTKEEELSTTSEEQPPRMSGWLPESFQRVIDSGMEKIYGPRPRRPYRPPMLEMEVEEDDYDPYFERHEAVQVLCKPEEGRVMYPNEKRRRTRRSVYPAEEDFEVMFQDELVMGGGRRPMMYDDEGDPGYADEGDMYDEETEDVLYIGRHDVPGGPN</sequence>
<evidence type="ECO:0000313" key="3">
    <source>
        <dbReference type="Proteomes" id="UP000821837"/>
    </source>
</evidence>
<keyword evidence="3" id="KW-1185">Reference proteome</keyword>
<dbReference type="VEuPathDB" id="VectorBase:RSAN_049101"/>
<dbReference type="EMBL" id="JABSTV010001250">
    <property type="protein sequence ID" value="KAH7956960.1"/>
    <property type="molecule type" value="Genomic_DNA"/>
</dbReference>
<reference evidence="2" key="1">
    <citation type="journal article" date="2020" name="Cell">
        <title>Large-Scale Comparative Analyses of Tick Genomes Elucidate Their Genetic Diversity and Vector Capacities.</title>
        <authorList>
            <consortium name="Tick Genome and Microbiome Consortium (TIGMIC)"/>
            <person name="Jia N."/>
            <person name="Wang J."/>
            <person name="Shi W."/>
            <person name="Du L."/>
            <person name="Sun Y."/>
            <person name="Zhan W."/>
            <person name="Jiang J.F."/>
            <person name="Wang Q."/>
            <person name="Zhang B."/>
            <person name="Ji P."/>
            <person name="Bell-Sakyi L."/>
            <person name="Cui X.M."/>
            <person name="Yuan T.T."/>
            <person name="Jiang B.G."/>
            <person name="Yang W.F."/>
            <person name="Lam T.T."/>
            <person name="Chang Q.C."/>
            <person name="Ding S.J."/>
            <person name="Wang X.J."/>
            <person name="Zhu J.G."/>
            <person name="Ruan X.D."/>
            <person name="Zhao L."/>
            <person name="Wei J.T."/>
            <person name="Ye R.Z."/>
            <person name="Que T.C."/>
            <person name="Du C.H."/>
            <person name="Zhou Y.H."/>
            <person name="Cheng J.X."/>
            <person name="Dai P.F."/>
            <person name="Guo W.B."/>
            <person name="Han X.H."/>
            <person name="Huang E.J."/>
            <person name="Li L.F."/>
            <person name="Wei W."/>
            <person name="Gao Y.C."/>
            <person name="Liu J.Z."/>
            <person name="Shao H.Z."/>
            <person name="Wang X."/>
            <person name="Wang C.C."/>
            <person name="Yang T.C."/>
            <person name="Huo Q.B."/>
            <person name="Li W."/>
            <person name="Chen H.Y."/>
            <person name="Chen S.E."/>
            <person name="Zhou L.G."/>
            <person name="Ni X.B."/>
            <person name="Tian J.H."/>
            <person name="Sheng Y."/>
            <person name="Liu T."/>
            <person name="Pan Y.S."/>
            <person name="Xia L.Y."/>
            <person name="Li J."/>
            <person name="Zhao F."/>
            <person name="Cao W.C."/>
        </authorList>
    </citation>
    <scope>NUCLEOTIDE SEQUENCE</scope>
    <source>
        <strain evidence="2">Rsan-2018</strain>
    </source>
</reference>
<protein>
    <submittedName>
        <fullName evidence="2">Uncharacterized protein</fullName>
    </submittedName>
</protein>
<name>A0A9D4SYH1_RHISA</name>
<organism evidence="2 3">
    <name type="scientific">Rhipicephalus sanguineus</name>
    <name type="common">Brown dog tick</name>
    <name type="synonym">Ixodes sanguineus</name>
    <dbReference type="NCBI Taxonomy" id="34632"/>
    <lineage>
        <taxon>Eukaryota</taxon>
        <taxon>Metazoa</taxon>
        <taxon>Ecdysozoa</taxon>
        <taxon>Arthropoda</taxon>
        <taxon>Chelicerata</taxon>
        <taxon>Arachnida</taxon>
        <taxon>Acari</taxon>
        <taxon>Parasitiformes</taxon>
        <taxon>Ixodida</taxon>
        <taxon>Ixodoidea</taxon>
        <taxon>Ixodidae</taxon>
        <taxon>Rhipicephalinae</taxon>
        <taxon>Rhipicephalus</taxon>
        <taxon>Rhipicephalus</taxon>
    </lineage>
</organism>
<feature type="compositionally biased region" description="Polar residues" evidence="1">
    <location>
        <begin position="16"/>
        <end position="36"/>
    </location>
</feature>
<feature type="region of interest" description="Disordered" evidence="1">
    <location>
        <begin position="1"/>
        <end position="51"/>
    </location>
</feature>
<dbReference type="AlphaFoldDB" id="A0A9D4SYH1"/>
<reference evidence="2" key="2">
    <citation type="submission" date="2021-09" db="EMBL/GenBank/DDBJ databases">
        <authorList>
            <person name="Jia N."/>
            <person name="Wang J."/>
            <person name="Shi W."/>
            <person name="Du L."/>
            <person name="Sun Y."/>
            <person name="Zhan W."/>
            <person name="Jiang J."/>
            <person name="Wang Q."/>
            <person name="Zhang B."/>
            <person name="Ji P."/>
            <person name="Sakyi L.B."/>
            <person name="Cui X."/>
            <person name="Yuan T."/>
            <person name="Jiang B."/>
            <person name="Yang W."/>
            <person name="Lam T.T.-Y."/>
            <person name="Chang Q."/>
            <person name="Ding S."/>
            <person name="Wang X."/>
            <person name="Zhu J."/>
            <person name="Ruan X."/>
            <person name="Zhao L."/>
            <person name="Wei J."/>
            <person name="Que T."/>
            <person name="Du C."/>
            <person name="Cheng J."/>
            <person name="Dai P."/>
            <person name="Han X."/>
            <person name="Huang E."/>
            <person name="Gao Y."/>
            <person name="Liu J."/>
            <person name="Shao H."/>
            <person name="Ye R."/>
            <person name="Li L."/>
            <person name="Wei W."/>
            <person name="Wang X."/>
            <person name="Wang C."/>
            <person name="Huo Q."/>
            <person name="Li W."/>
            <person name="Guo W."/>
            <person name="Chen H."/>
            <person name="Chen S."/>
            <person name="Zhou L."/>
            <person name="Zhou L."/>
            <person name="Ni X."/>
            <person name="Tian J."/>
            <person name="Zhou Y."/>
            <person name="Sheng Y."/>
            <person name="Liu T."/>
            <person name="Pan Y."/>
            <person name="Xia L."/>
            <person name="Li J."/>
            <person name="Zhao F."/>
            <person name="Cao W."/>
        </authorList>
    </citation>
    <scope>NUCLEOTIDE SEQUENCE</scope>
    <source>
        <strain evidence="2">Rsan-2018</strain>
        <tissue evidence="2">Larvae</tissue>
    </source>
</reference>
<gene>
    <name evidence="2" type="ORF">HPB52_013925</name>
</gene>
<feature type="region of interest" description="Disordered" evidence="1">
    <location>
        <begin position="198"/>
        <end position="218"/>
    </location>
</feature>
<proteinExistence type="predicted"/>
<accession>A0A9D4SYH1</accession>